<dbReference type="OrthoDB" id="591557at2759"/>
<evidence type="ECO:0000259" key="1">
    <source>
        <dbReference type="PROSITE" id="PS50181"/>
    </source>
</evidence>
<dbReference type="SMART" id="SM00256">
    <property type="entry name" value="FBOX"/>
    <property type="match status" value="1"/>
</dbReference>
<dbReference type="Proteomes" id="UP000594638">
    <property type="component" value="Unassembled WGS sequence"/>
</dbReference>
<sequence length="391" mass="45048">MAILPVELIIEILCRLPVKPLKRFRCVAKLWCSIIDSQRFIKLHLHQSTTRNSNQNLILGGLGLYCVDLDLLDKAHAIKPPFYYKSVDSISNSCNGLLLVMSEPPVVWNPFSRNHRILPESAVDYPSEIHSYSKTTYGFGYDSRNDDYKVVRVVEFRNEISHEWIGSETKVYSLKSNLWKRVEDFGYPLPFLKGKWRVHINGALHTLVEDSDYMYLSRSVRIMAFSVETETHYTVPLPPDMLIKDLDMRLDVIGGCLCVVCSNKSRVNIWMMKEYGVSESWTKFLSIGVPEIERNDIVRPLVYSEHDNRVLLNCDDKRLVWYNLRTKTIENVAVRGLPFVFYAEVCVESLIALDGSNGIDGIKKLGGQEKRKKKTRDIRDDFLSEGFKLVL</sequence>
<dbReference type="Pfam" id="PF07734">
    <property type="entry name" value="FBA_1"/>
    <property type="match status" value="1"/>
</dbReference>
<dbReference type="InterPro" id="IPR050796">
    <property type="entry name" value="SCF_F-box_component"/>
</dbReference>
<dbReference type="Gramene" id="OE9A055649T1">
    <property type="protein sequence ID" value="OE9A055649C1"/>
    <property type="gene ID" value="OE9A055649"/>
</dbReference>
<dbReference type="Pfam" id="PF00646">
    <property type="entry name" value="F-box"/>
    <property type="match status" value="1"/>
</dbReference>
<dbReference type="PANTHER" id="PTHR31672:SF13">
    <property type="entry name" value="F-BOX PROTEIN CPR30-LIKE"/>
    <property type="match status" value="1"/>
</dbReference>
<dbReference type="Gramene" id="OE9A055649T3">
    <property type="protein sequence ID" value="OE9A055649C3"/>
    <property type="gene ID" value="OE9A055649"/>
</dbReference>
<protein>
    <submittedName>
        <fullName evidence="2">F-box CPR30-like</fullName>
    </submittedName>
</protein>
<dbReference type="Gramene" id="OE9A055649T9">
    <property type="protein sequence ID" value="OE9A055649C9"/>
    <property type="gene ID" value="OE9A055649"/>
</dbReference>
<dbReference type="InterPro" id="IPR001810">
    <property type="entry name" value="F-box_dom"/>
</dbReference>
<feature type="domain" description="F-box" evidence="1">
    <location>
        <begin position="1"/>
        <end position="43"/>
    </location>
</feature>
<evidence type="ECO:0000313" key="2">
    <source>
        <dbReference type="EMBL" id="CAA2933834.1"/>
    </source>
</evidence>
<dbReference type="Gramene" id="OE9A055649T5">
    <property type="protein sequence ID" value="OE9A055649C5"/>
    <property type="gene ID" value="OE9A055649"/>
</dbReference>
<dbReference type="PANTHER" id="PTHR31672">
    <property type="entry name" value="BNACNNG10540D PROTEIN"/>
    <property type="match status" value="1"/>
</dbReference>
<dbReference type="Gramene" id="OE9A055649T4">
    <property type="protein sequence ID" value="OE9A055649C4"/>
    <property type="gene ID" value="OE9A055649"/>
</dbReference>
<dbReference type="PROSITE" id="PS50181">
    <property type="entry name" value="FBOX"/>
    <property type="match status" value="1"/>
</dbReference>
<organism evidence="2 3">
    <name type="scientific">Olea europaea subsp. europaea</name>
    <dbReference type="NCBI Taxonomy" id="158383"/>
    <lineage>
        <taxon>Eukaryota</taxon>
        <taxon>Viridiplantae</taxon>
        <taxon>Streptophyta</taxon>
        <taxon>Embryophyta</taxon>
        <taxon>Tracheophyta</taxon>
        <taxon>Spermatophyta</taxon>
        <taxon>Magnoliopsida</taxon>
        <taxon>eudicotyledons</taxon>
        <taxon>Gunneridae</taxon>
        <taxon>Pentapetalae</taxon>
        <taxon>asterids</taxon>
        <taxon>lamiids</taxon>
        <taxon>Lamiales</taxon>
        <taxon>Oleaceae</taxon>
        <taxon>Oleeae</taxon>
        <taxon>Olea</taxon>
    </lineage>
</organism>
<dbReference type="CDD" id="cd22157">
    <property type="entry name" value="F-box_AtFBW1-like"/>
    <property type="match status" value="1"/>
</dbReference>
<dbReference type="Gramene" id="OE9A055649T6">
    <property type="protein sequence ID" value="OE9A055649C6"/>
    <property type="gene ID" value="OE9A055649"/>
</dbReference>
<dbReference type="Gramene" id="OE9A055649T8">
    <property type="protein sequence ID" value="OE9A055649C8"/>
    <property type="gene ID" value="OE9A055649"/>
</dbReference>
<reference evidence="2 3" key="1">
    <citation type="submission" date="2019-12" db="EMBL/GenBank/DDBJ databases">
        <authorList>
            <person name="Alioto T."/>
            <person name="Alioto T."/>
            <person name="Gomez Garrido J."/>
        </authorList>
    </citation>
    <scope>NUCLEOTIDE SEQUENCE [LARGE SCALE GENOMIC DNA]</scope>
</reference>
<dbReference type="SUPFAM" id="SSF81383">
    <property type="entry name" value="F-box domain"/>
    <property type="match status" value="1"/>
</dbReference>
<dbReference type="InterPro" id="IPR006527">
    <property type="entry name" value="F-box-assoc_dom_typ1"/>
</dbReference>
<dbReference type="Gramene" id="OE9A055649T7">
    <property type="protein sequence ID" value="OE9A055649C7"/>
    <property type="gene ID" value="OE9A055649"/>
</dbReference>
<dbReference type="Gramene" id="OE9A055649T2">
    <property type="protein sequence ID" value="OE9A055649C2"/>
    <property type="gene ID" value="OE9A055649"/>
</dbReference>
<evidence type="ECO:0000313" key="3">
    <source>
        <dbReference type="Proteomes" id="UP000594638"/>
    </source>
</evidence>
<dbReference type="InterPro" id="IPR017451">
    <property type="entry name" value="F-box-assoc_interact_dom"/>
</dbReference>
<keyword evidence="3" id="KW-1185">Reference proteome</keyword>
<comment type="caution">
    <text evidence="2">The sequence shown here is derived from an EMBL/GenBank/DDBJ whole genome shotgun (WGS) entry which is preliminary data.</text>
</comment>
<dbReference type="InterPro" id="IPR036047">
    <property type="entry name" value="F-box-like_dom_sf"/>
</dbReference>
<dbReference type="EMBL" id="CACTIH010000007">
    <property type="protein sequence ID" value="CAA2933834.1"/>
    <property type="molecule type" value="Genomic_DNA"/>
</dbReference>
<proteinExistence type="predicted"/>
<name>A0A8S0P8F8_OLEEU</name>
<gene>
    <name evidence="2" type="ORF">OLEA9_A055649</name>
</gene>
<dbReference type="Gene3D" id="1.20.1280.50">
    <property type="match status" value="1"/>
</dbReference>
<accession>A0A8S0P8F8</accession>
<dbReference type="AlphaFoldDB" id="A0A8S0P8F8"/>
<dbReference type="NCBIfam" id="TIGR01640">
    <property type="entry name" value="F_box_assoc_1"/>
    <property type="match status" value="1"/>
</dbReference>